<reference evidence="3" key="1">
    <citation type="submission" date="2023-07" db="EMBL/GenBank/DDBJ databases">
        <title>Functional and genomic diversity of the sorghum phyllosphere microbiome.</title>
        <authorList>
            <person name="Shade A."/>
        </authorList>
    </citation>
    <scope>NUCLEOTIDE SEQUENCE [LARGE SCALE GENOMIC DNA]</scope>
    <source>
        <strain evidence="3">SORGH_AS_0422</strain>
    </source>
</reference>
<feature type="domain" description="Zinc finger CHC2-type" evidence="1">
    <location>
        <begin position="43"/>
        <end position="90"/>
    </location>
</feature>
<protein>
    <recommendedName>
        <fullName evidence="1">Zinc finger CHC2-type domain-containing protein</fullName>
    </recommendedName>
</protein>
<dbReference type="SMART" id="SM00400">
    <property type="entry name" value="ZnF_CHCC"/>
    <property type="match status" value="1"/>
</dbReference>
<comment type="caution">
    <text evidence="2">The sequence shown here is derived from an EMBL/GenBank/DDBJ whole genome shotgun (WGS) entry which is preliminary data.</text>
</comment>
<accession>A0ABU3GNB9</accession>
<dbReference type="InterPro" id="IPR002694">
    <property type="entry name" value="Znf_CHC2"/>
</dbReference>
<name>A0ABU3GNB9_9SPHI</name>
<proteinExistence type="predicted"/>
<organism evidence="2 3">
    <name type="scientific">Mucilaginibacter terrae</name>
    <dbReference type="NCBI Taxonomy" id="1955052"/>
    <lineage>
        <taxon>Bacteria</taxon>
        <taxon>Pseudomonadati</taxon>
        <taxon>Bacteroidota</taxon>
        <taxon>Sphingobacteriia</taxon>
        <taxon>Sphingobacteriales</taxon>
        <taxon>Sphingobacteriaceae</taxon>
        <taxon>Mucilaginibacter</taxon>
    </lineage>
</organism>
<sequence>MSVLNAQELKQQASIVTLLHHLGYNPVPHRGRENMYHSMLREGDSIPSFAVNDDLGVWFDHGTGKGGNIIDFGMAYWPDLEFKEVVAKIQQVLSIKPSEPKAVGSNSGRQRRPVKIPNYVVEEIKAIGTHPAVTGYLKSRGIWDVAKRCLSEVYYYVEDNKGMRKHFFAAGWQNEMSGWEVRNKYFKGCLGHKAITFIPGDEKRAVLFEGFINYLSWKLENPTSVESVIVLNSLSMLKAGIGKAKAFSTLDLFFDRDNQGLAATRDFIKALPYATDRSARYHGFNDYNDKITAALCLPVYNASQTTGVLAPQAPKFRR</sequence>
<gene>
    <name evidence="2" type="ORF">QE417_000338</name>
</gene>
<evidence type="ECO:0000313" key="2">
    <source>
        <dbReference type="EMBL" id="MDT3401266.1"/>
    </source>
</evidence>
<dbReference type="InterPro" id="IPR036977">
    <property type="entry name" value="DNA_primase_Znf_CHC2"/>
</dbReference>
<dbReference type="RefSeq" id="WP_311947124.1">
    <property type="nucleotide sequence ID" value="NZ_JAVLVU010000001.1"/>
</dbReference>
<keyword evidence="3" id="KW-1185">Reference proteome</keyword>
<dbReference type="Proteomes" id="UP001258315">
    <property type="component" value="Unassembled WGS sequence"/>
</dbReference>
<dbReference type="EMBL" id="JAVLVU010000001">
    <property type="protein sequence ID" value="MDT3401266.1"/>
    <property type="molecule type" value="Genomic_DNA"/>
</dbReference>
<evidence type="ECO:0000313" key="3">
    <source>
        <dbReference type="Proteomes" id="UP001258315"/>
    </source>
</evidence>
<dbReference type="Gene3D" id="3.40.1360.10">
    <property type="match status" value="1"/>
</dbReference>
<dbReference type="Pfam" id="PF13155">
    <property type="entry name" value="Toprim_2"/>
    <property type="match status" value="1"/>
</dbReference>
<dbReference type="SUPFAM" id="SSF57783">
    <property type="entry name" value="Zinc beta-ribbon"/>
    <property type="match status" value="1"/>
</dbReference>
<dbReference type="Gene3D" id="3.90.580.10">
    <property type="entry name" value="Zinc finger, CHC2-type domain"/>
    <property type="match status" value="1"/>
</dbReference>
<evidence type="ECO:0000259" key="1">
    <source>
        <dbReference type="SMART" id="SM00400"/>
    </source>
</evidence>